<feature type="compositionally biased region" description="Basic residues" evidence="1">
    <location>
        <begin position="104"/>
        <end position="117"/>
    </location>
</feature>
<keyword evidence="4" id="KW-1185">Reference proteome</keyword>
<dbReference type="CDD" id="cd09917">
    <property type="entry name" value="F-box_SF"/>
    <property type="match status" value="2"/>
</dbReference>
<feature type="compositionally biased region" description="Low complexity" evidence="1">
    <location>
        <begin position="9"/>
        <end position="18"/>
    </location>
</feature>
<dbReference type="PANTHER" id="PTHR36140:SF9">
    <property type="entry name" value="F-BOX DOMAIN CONTAINING PROTEIN"/>
    <property type="match status" value="1"/>
</dbReference>
<dbReference type="eggNOG" id="ENOG502R3C0">
    <property type="taxonomic scope" value="Eukaryota"/>
</dbReference>
<dbReference type="AlphaFoldDB" id="A0A0E0IQ79"/>
<name>A0A0E0IQ79_ORYNI</name>
<dbReference type="Gene3D" id="1.20.1280.50">
    <property type="match status" value="2"/>
</dbReference>
<protein>
    <recommendedName>
        <fullName evidence="2">F-box domain-containing protein</fullName>
    </recommendedName>
</protein>
<reference evidence="3" key="2">
    <citation type="submission" date="2018-04" db="EMBL/GenBank/DDBJ databases">
        <title>OnivRS2 (Oryza nivara Reference Sequence Version 2).</title>
        <authorList>
            <person name="Zhang J."/>
            <person name="Kudrna D."/>
            <person name="Lee S."/>
            <person name="Talag J."/>
            <person name="Rajasekar S."/>
            <person name="Welchert J."/>
            <person name="Hsing Y.-I."/>
            <person name="Wing R.A."/>
        </authorList>
    </citation>
    <scope>NUCLEOTIDE SEQUENCE [LARGE SCALE GENOMIC DNA]</scope>
</reference>
<dbReference type="PANTHER" id="PTHR36140">
    <property type="entry name" value="F-BOX DOMAIN-CONTAINING PROTEIN-RELATED"/>
    <property type="match status" value="1"/>
</dbReference>
<dbReference type="OMA" id="APYHKGW"/>
<feature type="region of interest" description="Disordered" evidence="1">
    <location>
        <begin position="1"/>
        <end position="50"/>
    </location>
</feature>
<proteinExistence type="predicted"/>
<feature type="compositionally biased region" description="Basic residues" evidence="1">
    <location>
        <begin position="24"/>
        <end position="37"/>
    </location>
</feature>
<sequence length="527" mass="58257">MPPRRRGAPRGAAAARLAPYHKGWLSRRRRRGRTNRRARNDDRDGNGGAFSDVPDSVLANVFTRFPDAADLVRCAATCRRWSHRPRGAATARLALAPYHKGWLSRRRRRQRGRTNRRARNDDRDGNGAFSAVPDNVLANVFTRFPDAADLVRCAATCRRWSRVIADAAVLLCRSLPLPLPVLPRLALGFFYQEAAAGKRKRSAAAGQTCRFVPTAAGARLLGPSLSPFVEDGEYSRPVTSRNGRVVLELRREGHADGLKLCVWNPMTGDVATLPPLHGDDKPGAYACALLTADDLDDPPPSSPTFFRVVVVYNRRTYTALRSYSSDTGRWSAEARRSSGPKMSSYTLHNLRQSVVHGGVAYWPLAHTAFAVRADTPEPEEMPMPPAVPKAPPHDHLLGISPDGKLSFIVTSRYFDGSAGVSSCYHLAFGSNGGCTREQVSVCTWRVRLHELRVHRSDAMNLRWFCERSGLLFFTIDAKGSSTPGAYVLNIATKELEKVADDIDCRSWTNFVGYEMDQASYYLSSVAC</sequence>
<dbReference type="InterPro" id="IPR001810">
    <property type="entry name" value="F-box_dom"/>
</dbReference>
<evidence type="ECO:0000259" key="2">
    <source>
        <dbReference type="Pfam" id="PF12937"/>
    </source>
</evidence>
<feature type="domain" description="F-box" evidence="2">
    <location>
        <begin position="50"/>
        <end position="82"/>
    </location>
</feature>
<accession>A0A0E0IQ79</accession>
<reference evidence="3" key="1">
    <citation type="submission" date="2015-04" db="UniProtKB">
        <authorList>
            <consortium name="EnsemblPlants"/>
        </authorList>
    </citation>
    <scope>IDENTIFICATION</scope>
    <source>
        <strain evidence="3">SL10</strain>
    </source>
</reference>
<organism evidence="3">
    <name type="scientific">Oryza nivara</name>
    <name type="common">Indian wild rice</name>
    <name type="synonym">Oryza sativa f. spontanea</name>
    <dbReference type="NCBI Taxonomy" id="4536"/>
    <lineage>
        <taxon>Eukaryota</taxon>
        <taxon>Viridiplantae</taxon>
        <taxon>Streptophyta</taxon>
        <taxon>Embryophyta</taxon>
        <taxon>Tracheophyta</taxon>
        <taxon>Spermatophyta</taxon>
        <taxon>Magnoliopsida</taxon>
        <taxon>Liliopsida</taxon>
        <taxon>Poales</taxon>
        <taxon>Poaceae</taxon>
        <taxon>BOP clade</taxon>
        <taxon>Oryzoideae</taxon>
        <taxon>Oryzeae</taxon>
        <taxon>Oryzinae</taxon>
        <taxon>Oryza</taxon>
    </lineage>
</organism>
<feature type="domain" description="F-box" evidence="2">
    <location>
        <begin position="130"/>
        <end position="167"/>
    </location>
</feature>
<dbReference type="Pfam" id="PF12937">
    <property type="entry name" value="F-box-like"/>
    <property type="match status" value="2"/>
</dbReference>
<evidence type="ECO:0000313" key="3">
    <source>
        <dbReference type="EnsemblPlants" id="ONIVA10G04170.1"/>
    </source>
</evidence>
<dbReference type="InterPro" id="IPR036047">
    <property type="entry name" value="F-box-like_dom_sf"/>
</dbReference>
<evidence type="ECO:0000256" key="1">
    <source>
        <dbReference type="SAM" id="MobiDB-lite"/>
    </source>
</evidence>
<dbReference type="SUPFAM" id="SSF81383">
    <property type="entry name" value="F-box domain"/>
    <property type="match status" value="2"/>
</dbReference>
<feature type="region of interest" description="Disordered" evidence="1">
    <location>
        <begin position="104"/>
        <end position="127"/>
    </location>
</feature>
<dbReference type="HOGENOM" id="CLU_049527_0_0_1"/>
<evidence type="ECO:0000313" key="4">
    <source>
        <dbReference type="Proteomes" id="UP000006591"/>
    </source>
</evidence>
<dbReference type="EnsemblPlants" id="ONIVA10G04170.1">
    <property type="protein sequence ID" value="ONIVA10G04170.1"/>
    <property type="gene ID" value="ONIVA10G04170"/>
</dbReference>
<dbReference type="Gramene" id="ONIVA10G04170.1">
    <property type="protein sequence ID" value="ONIVA10G04170.1"/>
    <property type="gene ID" value="ONIVA10G04170"/>
</dbReference>
<dbReference type="Proteomes" id="UP000006591">
    <property type="component" value="Chromosome 10"/>
</dbReference>